<proteinExistence type="predicted"/>
<sequence>MAAQQKSLCRRTGRTNPRQRVDKPSPRL</sequence>
<accession>A0AB39C6N7</accession>
<evidence type="ECO:0000313" key="2">
    <source>
        <dbReference type="EMBL" id="XDJ02299.1"/>
    </source>
</evidence>
<feature type="compositionally biased region" description="Basic and acidic residues" evidence="1">
    <location>
        <begin position="19"/>
        <end position="28"/>
    </location>
</feature>
<dbReference type="EMBL" id="PP949967">
    <property type="protein sequence ID" value="XDJ02299.1"/>
    <property type="molecule type" value="Genomic_DNA"/>
</dbReference>
<evidence type="ECO:0000256" key="1">
    <source>
        <dbReference type="SAM" id="MobiDB-lite"/>
    </source>
</evidence>
<name>A0AB39C6N7_9CAUD</name>
<organism evidence="2">
    <name type="scientific">Pseudomonas phage KV2023</name>
    <dbReference type="NCBI Taxonomy" id="3234047"/>
    <lineage>
        <taxon>Viruses</taxon>
        <taxon>Duplodnaviria</taxon>
        <taxon>Heunggongvirae</taxon>
        <taxon>Uroviricota</taxon>
        <taxon>Caudoviricetes</taxon>
        <taxon>Bruynoghevirus</taxon>
    </lineage>
</organism>
<feature type="region of interest" description="Disordered" evidence="1">
    <location>
        <begin position="1"/>
        <end position="28"/>
    </location>
</feature>
<reference evidence="2" key="1">
    <citation type="submission" date="2024-06" db="EMBL/GenBank/DDBJ databases">
        <authorList>
            <person name="Kandhan P."/>
            <person name="Suresh D."/>
            <person name="Suresh A."/>
            <person name="Gopikrishnan V."/>
        </authorList>
    </citation>
    <scope>NUCLEOTIDE SEQUENCE</scope>
</reference>
<protein>
    <submittedName>
        <fullName evidence="2">Uncharacterized protein</fullName>
    </submittedName>
</protein>